<keyword evidence="1" id="KW-1133">Transmembrane helix</keyword>
<feature type="transmembrane region" description="Helical" evidence="1">
    <location>
        <begin position="53"/>
        <end position="70"/>
    </location>
</feature>
<feature type="transmembrane region" description="Helical" evidence="1">
    <location>
        <begin position="20"/>
        <end position="38"/>
    </location>
</feature>
<dbReference type="Proteomes" id="UP000242520">
    <property type="component" value="Unassembled WGS sequence"/>
</dbReference>
<proteinExistence type="predicted"/>
<evidence type="ECO:0000313" key="2">
    <source>
        <dbReference type="EMBL" id="SHG94283.1"/>
    </source>
</evidence>
<dbReference type="OrthoDB" id="9919404at2"/>
<keyword evidence="3" id="KW-1185">Reference proteome</keyword>
<protein>
    <submittedName>
        <fullName evidence="2">Uncharacterized protein</fullName>
    </submittedName>
</protein>
<dbReference type="EMBL" id="FQXH01000005">
    <property type="protein sequence ID" value="SHG94283.1"/>
    <property type="molecule type" value="Genomic_DNA"/>
</dbReference>
<reference evidence="3" key="1">
    <citation type="submission" date="2016-11" db="EMBL/GenBank/DDBJ databases">
        <authorList>
            <person name="Varghese N."/>
            <person name="Submissions S."/>
        </authorList>
    </citation>
    <scope>NUCLEOTIDE SEQUENCE [LARGE SCALE GENOMIC DNA]</scope>
    <source>
        <strain evidence="3">DSM 15285</strain>
    </source>
</reference>
<dbReference type="STRING" id="1123350.SAMN02744040_00278"/>
<dbReference type="AlphaFoldDB" id="A0A1M5NZ86"/>
<evidence type="ECO:0000256" key="1">
    <source>
        <dbReference type="SAM" id="Phobius"/>
    </source>
</evidence>
<keyword evidence="1" id="KW-0812">Transmembrane</keyword>
<dbReference type="RefSeq" id="WP_072723076.1">
    <property type="nucleotide sequence ID" value="NZ_FQXH01000005.1"/>
</dbReference>
<name>A0A1M5NZ86_9FIRM</name>
<evidence type="ECO:0000313" key="3">
    <source>
        <dbReference type="Proteomes" id="UP000242520"/>
    </source>
</evidence>
<accession>A0A1M5NZ86</accession>
<feature type="transmembrane region" description="Helical" evidence="1">
    <location>
        <begin position="79"/>
        <end position="96"/>
    </location>
</feature>
<organism evidence="2 3">
    <name type="scientific">Tepidibacter thalassicus DSM 15285</name>
    <dbReference type="NCBI Taxonomy" id="1123350"/>
    <lineage>
        <taxon>Bacteria</taxon>
        <taxon>Bacillati</taxon>
        <taxon>Bacillota</taxon>
        <taxon>Clostridia</taxon>
        <taxon>Peptostreptococcales</taxon>
        <taxon>Peptostreptococcaceae</taxon>
        <taxon>Tepidibacter</taxon>
    </lineage>
</organism>
<gene>
    <name evidence="2" type="ORF">SAMN02744040_00278</name>
</gene>
<sequence>MTRKSSKRFYNKKGIYFSKVIPKLSITLYLSIYSIYYFDVNILKSYLPLSDEMLRVLSVLIAYILSSYIVTKNLKNHKTIKLTYMINFIVFIIVLLI</sequence>
<keyword evidence="1" id="KW-0472">Membrane</keyword>